<name>A0ACC1HHT1_9FUNG</name>
<reference evidence="1" key="1">
    <citation type="submission" date="2022-06" db="EMBL/GenBank/DDBJ databases">
        <title>Phylogenomic reconstructions and comparative analyses of Kickxellomycotina fungi.</title>
        <authorList>
            <person name="Reynolds N.K."/>
            <person name="Stajich J.E."/>
            <person name="Barry K."/>
            <person name="Grigoriev I.V."/>
            <person name="Crous P."/>
            <person name="Smith M.E."/>
        </authorList>
    </citation>
    <scope>NUCLEOTIDE SEQUENCE</scope>
    <source>
        <strain evidence="1">RSA 2271</strain>
    </source>
</reference>
<gene>
    <name evidence="1" type="ORF">EV182_001744</name>
</gene>
<evidence type="ECO:0000313" key="1">
    <source>
        <dbReference type="EMBL" id="KAJ1675196.1"/>
    </source>
</evidence>
<protein>
    <submittedName>
        <fullName evidence="1">Uncharacterized protein</fullName>
    </submittedName>
</protein>
<evidence type="ECO:0000313" key="2">
    <source>
        <dbReference type="Proteomes" id="UP001145114"/>
    </source>
</evidence>
<accession>A0ACC1HHT1</accession>
<dbReference type="EMBL" id="JAMZIH010005431">
    <property type="protein sequence ID" value="KAJ1675196.1"/>
    <property type="molecule type" value="Genomic_DNA"/>
</dbReference>
<sequence>MPPLLPHFEKTVPTIRAGLHSVTTRPHVRTTASRRSNGNLLENTLWPLHFRRFHVLCTANYAPIPARGRFDAGTSGRVAARRAGVRCSTSFSMDPSLKGRARPYVGALALLVTGTALALAGIGGFYYGMHWYIENHVQPTPPIVDEETRKLLRAAAYRETMSISHTSTLIFLQKALDQIASKRQLEPQSPIVQDIVYRMGRAAWKMGDVELARELSANCWDAIKAFTAQAGSRIEAWEQQQTAQVGQLVAAIQMQDERWAESKDTLAVTLQAINRLETICARENSSAPDAVTCSSDDMPYLPAWDKQRLAAERAKMSLALGRVLRHEGMSSDAELLYKGTLNGFQNLRGGAVDSSPGVVSTKKQSPSGSSPQQGWSVGQSLSRWASLVAQSVFGRSSGSGGRQLANELQCMDAAVLLELALNSQDCDPTAAMTYAQKGYQIATRDDIANPGSTFNGAVCVQCAPHFLYVMGQIEEESGTTSNSDAERERRQAAANYYRQALAWIGQPNYRTGVPKIHQTVTAQEISDRLALLEKGTGKGKGS</sequence>
<organism evidence="1 2">
    <name type="scientific">Spiromyces aspiralis</name>
    <dbReference type="NCBI Taxonomy" id="68401"/>
    <lineage>
        <taxon>Eukaryota</taxon>
        <taxon>Fungi</taxon>
        <taxon>Fungi incertae sedis</taxon>
        <taxon>Zoopagomycota</taxon>
        <taxon>Kickxellomycotina</taxon>
        <taxon>Kickxellomycetes</taxon>
        <taxon>Kickxellales</taxon>
        <taxon>Kickxellaceae</taxon>
        <taxon>Spiromyces</taxon>
    </lineage>
</organism>
<proteinExistence type="predicted"/>
<keyword evidence="2" id="KW-1185">Reference proteome</keyword>
<dbReference type="Proteomes" id="UP001145114">
    <property type="component" value="Unassembled WGS sequence"/>
</dbReference>
<comment type="caution">
    <text evidence="1">The sequence shown here is derived from an EMBL/GenBank/DDBJ whole genome shotgun (WGS) entry which is preliminary data.</text>
</comment>